<evidence type="ECO:0000313" key="1">
    <source>
        <dbReference type="EMBL" id="KXB07367.1"/>
    </source>
</evidence>
<proteinExistence type="predicted"/>
<sequence length="65" mass="7632">MNELSGNMSMNEVLDRLERNYTAVMRRRDSMGSAFAGNIYVGLKDDIKIDYNIYIPKWRKGTKKR</sequence>
<gene>
    <name evidence="1" type="ORF">AKJ52_00425</name>
</gene>
<dbReference type="EMBL" id="LHYF01000003">
    <property type="protein sequence ID" value="KXB07367.1"/>
    <property type="molecule type" value="Genomic_DNA"/>
</dbReference>
<reference evidence="1 2" key="1">
    <citation type="journal article" date="2016" name="Sci. Rep.">
        <title>Metabolic traits of an uncultured archaeal lineage -MSBL1- from brine pools of the Red Sea.</title>
        <authorList>
            <person name="Mwirichia R."/>
            <person name="Alam I."/>
            <person name="Rashid M."/>
            <person name="Vinu M."/>
            <person name="Ba-Alawi W."/>
            <person name="Anthony Kamau A."/>
            <person name="Kamanda Ngugi D."/>
            <person name="Goker M."/>
            <person name="Klenk H.P."/>
            <person name="Bajic V."/>
            <person name="Stingl U."/>
        </authorList>
    </citation>
    <scope>NUCLEOTIDE SEQUENCE [LARGE SCALE GENOMIC DNA]</scope>
    <source>
        <strain evidence="1">SCGC-AAA382C18</strain>
    </source>
</reference>
<protein>
    <submittedName>
        <fullName evidence="1">Uncharacterized protein</fullName>
    </submittedName>
</protein>
<organism evidence="1 2">
    <name type="scientific">candidate division MSBL1 archaeon SCGC-AAA382C18</name>
    <dbReference type="NCBI Taxonomy" id="1698281"/>
    <lineage>
        <taxon>Archaea</taxon>
        <taxon>Methanobacteriati</taxon>
        <taxon>Methanobacteriota</taxon>
        <taxon>candidate division MSBL1</taxon>
    </lineage>
</organism>
<accession>A0A133VLU0</accession>
<keyword evidence="2" id="KW-1185">Reference proteome</keyword>
<comment type="caution">
    <text evidence="1">The sequence shown here is derived from an EMBL/GenBank/DDBJ whole genome shotgun (WGS) entry which is preliminary data.</text>
</comment>
<dbReference type="AlphaFoldDB" id="A0A133VLU0"/>
<evidence type="ECO:0000313" key="2">
    <source>
        <dbReference type="Proteomes" id="UP000070404"/>
    </source>
</evidence>
<dbReference type="Proteomes" id="UP000070404">
    <property type="component" value="Unassembled WGS sequence"/>
</dbReference>
<name>A0A133VLU0_9EURY</name>